<dbReference type="GO" id="GO:0003676">
    <property type="term" value="F:nucleic acid binding"/>
    <property type="evidence" value="ECO:0007669"/>
    <property type="project" value="InterPro"/>
</dbReference>
<dbReference type="EMBL" id="NCKU01022582">
    <property type="protein sequence ID" value="RWR98362.1"/>
    <property type="molecule type" value="Genomic_DNA"/>
</dbReference>
<evidence type="ECO:0000313" key="3">
    <source>
        <dbReference type="EMBL" id="RWR98362.1"/>
    </source>
</evidence>
<dbReference type="EC" id="2.7.7.49" evidence="1"/>
<dbReference type="InterPro" id="IPR036397">
    <property type="entry name" value="RNaseH_sf"/>
</dbReference>
<dbReference type="AlphaFoldDB" id="A0A3S3PCV1"/>
<feature type="domain" description="Integrase catalytic" evidence="2">
    <location>
        <begin position="192"/>
        <end position="290"/>
    </location>
</feature>
<dbReference type="InterPro" id="IPR050951">
    <property type="entry name" value="Retrovirus_Pol_polyprotein"/>
</dbReference>
<dbReference type="STRING" id="1965070.A0A3S3PCV1"/>
<evidence type="ECO:0000313" key="4">
    <source>
        <dbReference type="Proteomes" id="UP000285301"/>
    </source>
</evidence>
<dbReference type="PANTHER" id="PTHR37984">
    <property type="entry name" value="PROTEIN CBG26694"/>
    <property type="match status" value="1"/>
</dbReference>
<accession>A0A3S3PCV1</accession>
<keyword evidence="4" id="KW-1185">Reference proteome</keyword>
<proteinExistence type="predicted"/>
<reference evidence="3 4" key="1">
    <citation type="journal article" date="2018" name="Gigascience">
        <title>Genomes of trombidid mites reveal novel predicted allergens and laterally-transferred genes associated with secondary metabolism.</title>
        <authorList>
            <person name="Dong X."/>
            <person name="Chaisiri K."/>
            <person name="Xia D."/>
            <person name="Armstrong S.D."/>
            <person name="Fang Y."/>
            <person name="Donnelly M.J."/>
            <person name="Kadowaki T."/>
            <person name="McGarry J.W."/>
            <person name="Darby A.C."/>
            <person name="Makepeace B.L."/>
        </authorList>
    </citation>
    <scope>NUCLEOTIDE SEQUENCE [LARGE SCALE GENOMIC DNA]</scope>
    <source>
        <strain evidence="3">UoL-WK</strain>
    </source>
</reference>
<dbReference type="GO" id="GO:0015074">
    <property type="term" value="P:DNA integration"/>
    <property type="evidence" value="ECO:0007669"/>
    <property type="project" value="InterPro"/>
</dbReference>
<dbReference type="InterPro" id="IPR041588">
    <property type="entry name" value="Integrase_H2C2"/>
</dbReference>
<sequence>MMKTRKLAPRLTRWALCLQEFDFEVIYKSGRIHKDVDCLSRNPVGDPIEAKDVTERTLVVNVETLTSEEIRERQLRDPKISKIMRLLPKYEHLSCRDRKKLKKFHINEQGLLYRKVENHSADKLCIVIPRCLRKDLYSMHDDPLSGHLGQKKTFERINSRFYFPGMRKYINRYVKTCVECQTRKFPTVPPAGLLQPIIVGGVCEKFGLDILGPFPKSLRDNKYIIVGTEYLTRFAIVRALPDSTAALIASFVVENIICQFGSPREFLTDRGVQFRSAVMKETFNLLHTKH</sequence>
<feature type="non-terminal residue" evidence="3">
    <location>
        <position position="290"/>
    </location>
</feature>
<dbReference type="InterPro" id="IPR001584">
    <property type="entry name" value="Integrase_cat-core"/>
</dbReference>
<gene>
    <name evidence="3" type="ORF">B4U79_19258</name>
</gene>
<dbReference type="Proteomes" id="UP000285301">
    <property type="component" value="Unassembled WGS sequence"/>
</dbReference>
<evidence type="ECO:0000259" key="2">
    <source>
        <dbReference type="PROSITE" id="PS50994"/>
    </source>
</evidence>
<protein>
    <recommendedName>
        <fullName evidence="1">RNA-directed DNA polymerase</fullName>
        <ecNumber evidence="1">2.7.7.49</ecNumber>
    </recommendedName>
</protein>
<organism evidence="3 4">
    <name type="scientific">Dinothrombium tinctorium</name>
    <dbReference type="NCBI Taxonomy" id="1965070"/>
    <lineage>
        <taxon>Eukaryota</taxon>
        <taxon>Metazoa</taxon>
        <taxon>Ecdysozoa</taxon>
        <taxon>Arthropoda</taxon>
        <taxon>Chelicerata</taxon>
        <taxon>Arachnida</taxon>
        <taxon>Acari</taxon>
        <taxon>Acariformes</taxon>
        <taxon>Trombidiformes</taxon>
        <taxon>Prostigmata</taxon>
        <taxon>Anystina</taxon>
        <taxon>Parasitengona</taxon>
        <taxon>Trombidioidea</taxon>
        <taxon>Trombidiidae</taxon>
        <taxon>Dinothrombium</taxon>
    </lineage>
</organism>
<dbReference type="SUPFAM" id="SSF53098">
    <property type="entry name" value="Ribonuclease H-like"/>
    <property type="match status" value="1"/>
</dbReference>
<dbReference type="InterPro" id="IPR012337">
    <property type="entry name" value="RNaseH-like_sf"/>
</dbReference>
<dbReference type="PROSITE" id="PS50994">
    <property type="entry name" value="INTEGRASE"/>
    <property type="match status" value="1"/>
</dbReference>
<dbReference type="Gene3D" id="1.10.340.70">
    <property type="match status" value="1"/>
</dbReference>
<dbReference type="Gene3D" id="3.30.420.10">
    <property type="entry name" value="Ribonuclease H-like superfamily/Ribonuclease H"/>
    <property type="match status" value="1"/>
</dbReference>
<dbReference type="PANTHER" id="PTHR37984:SF5">
    <property type="entry name" value="PROTEIN NYNRIN-LIKE"/>
    <property type="match status" value="1"/>
</dbReference>
<dbReference type="FunFam" id="1.10.340.70:FF:000001">
    <property type="entry name" value="Retrovirus-related Pol polyprotein from transposon gypsy-like Protein"/>
    <property type="match status" value="1"/>
</dbReference>
<name>A0A3S3PCV1_9ACAR</name>
<comment type="caution">
    <text evidence="3">The sequence shown here is derived from an EMBL/GenBank/DDBJ whole genome shotgun (WGS) entry which is preliminary data.</text>
</comment>
<dbReference type="OrthoDB" id="6433462at2759"/>
<dbReference type="GO" id="GO:0003964">
    <property type="term" value="F:RNA-directed DNA polymerase activity"/>
    <property type="evidence" value="ECO:0007669"/>
    <property type="project" value="UniProtKB-EC"/>
</dbReference>
<evidence type="ECO:0000256" key="1">
    <source>
        <dbReference type="ARBA" id="ARBA00012493"/>
    </source>
</evidence>
<dbReference type="Pfam" id="PF17921">
    <property type="entry name" value="Integrase_H2C2"/>
    <property type="match status" value="1"/>
</dbReference>